<feature type="region of interest" description="Disordered" evidence="1">
    <location>
        <begin position="98"/>
        <end position="127"/>
    </location>
</feature>
<feature type="compositionally biased region" description="Low complexity" evidence="1">
    <location>
        <begin position="150"/>
        <end position="168"/>
    </location>
</feature>
<feature type="compositionally biased region" description="Polar residues" evidence="1">
    <location>
        <begin position="194"/>
        <end position="211"/>
    </location>
</feature>
<feature type="compositionally biased region" description="Polar residues" evidence="1">
    <location>
        <begin position="493"/>
        <end position="516"/>
    </location>
</feature>
<evidence type="ECO:0000313" key="3">
    <source>
        <dbReference type="Proteomes" id="UP001562354"/>
    </source>
</evidence>
<proteinExistence type="predicted"/>
<feature type="region of interest" description="Disordered" evidence="1">
    <location>
        <begin position="485"/>
        <end position="684"/>
    </location>
</feature>
<protein>
    <recommendedName>
        <fullName evidence="4">Serine/arginine repetitive matrix protein 1</fullName>
    </recommendedName>
</protein>
<keyword evidence="3" id="KW-1185">Reference proteome</keyword>
<feature type="region of interest" description="Disordered" evidence="1">
    <location>
        <begin position="1"/>
        <end position="45"/>
    </location>
</feature>
<feature type="compositionally biased region" description="Low complexity" evidence="1">
    <location>
        <begin position="571"/>
        <end position="603"/>
    </location>
</feature>
<feature type="compositionally biased region" description="Basic and acidic residues" evidence="1">
    <location>
        <begin position="435"/>
        <end position="445"/>
    </location>
</feature>
<dbReference type="GeneID" id="95977774"/>
<accession>A0ABR3PIP2</accession>
<feature type="compositionally biased region" description="Polar residues" evidence="1">
    <location>
        <begin position="221"/>
        <end position="266"/>
    </location>
</feature>
<comment type="caution">
    <text evidence="2">The sequence shown here is derived from an EMBL/GenBank/DDBJ whole genome shotgun (WGS) entry which is preliminary data.</text>
</comment>
<gene>
    <name evidence="2" type="ORF">AAFC00_004074</name>
</gene>
<feature type="compositionally biased region" description="Polar residues" evidence="1">
    <location>
        <begin position="454"/>
        <end position="467"/>
    </location>
</feature>
<feature type="compositionally biased region" description="Basic and acidic residues" evidence="1">
    <location>
        <begin position="380"/>
        <end position="395"/>
    </location>
</feature>
<evidence type="ECO:0000256" key="1">
    <source>
        <dbReference type="SAM" id="MobiDB-lite"/>
    </source>
</evidence>
<feature type="compositionally biased region" description="Basic and acidic residues" evidence="1">
    <location>
        <begin position="410"/>
        <end position="425"/>
    </location>
</feature>
<feature type="region of interest" description="Disordered" evidence="1">
    <location>
        <begin position="189"/>
        <end position="468"/>
    </location>
</feature>
<name>A0ABR3PIP2_9PEZI</name>
<evidence type="ECO:0000313" key="2">
    <source>
        <dbReference type="EMBL" id="KAL1305932.1"/>
    </source>
</evidence>
<organism evidence="2 3">
    <name type="scientific">Neodothiora populina</name>
    <dbReference type="NCBI Taxonomy" id="2781224"/>
    <lineage>
        <taxon>Eukaryota</taxon>
        <taxon>Fungi</taxon>
        <taxon>Dikarya</taxon>
        <taxon>Ascomycota</taxon>
        <taxon>Pezizomycotina</taxon>
        <taxon>Dothideomycetes</taxon>
        <taxon>Dothideomycetidae</taxon>
        <taxon>Dothideales</taxon>
        <taxon>Dothioraceae</taxon>
        <taxon>Neodothiora</taxon>
    </lineage>
</organism>
<sequence length="728" mass="80230">MKKFGLGLSHMIPSRSDEKQHMATDNLITQFPPDYTPPPSPYPGRRSPLNPRIEVELRAACVAVLTNQRPSHIPNNNYDEAPRPSAKAQLDYSAIKQSLDKSTEHRTQPTKSRSALTNGYDEPQPGVDARQYAYKPELPVADLFARSNVNGHTNGHSASNSNGGNHTGFPVRASSLRRADQLLLADPTHRRTKSGSAPQTNQARVPNSFSTQHDRPRGAQRQGSHETSGSTPRTDVTEYLWNTSTAPTSAGVTPARASNRTSTNVPSEMDSHVKSDSNPIDWIRHEIHKHNRGRSRRPSEGEPRTNTRATSRARSIKSVASGRSVRSLANSVKDGIMDYVRPGSRSRDPSRTRSRSRANNGQRSDVERYDSRGQAVRPPPRRDWRNWGRSNKDDGSITSGEVSRSNSTRGRSDGRRGHAKPDLNRELPPLPSLDQWKESAIEEASHPPPVKSPVSISRSATIKSSAVSEKDEIVAARLGSPVKAKPEVYMPTRPQNNGHTISRKPVSQSHTGMARTTDTDREARDGGQRVERTVDDMIGIGPPAAHMNSHTHNRSFDVHPPTGSNLRAPMSSQHSRSGSSLSRSLSVKLTQSRTSSDTSKPSSHMATPTRGFSRHRKYDQSSMPPALATEAKQQGPTHGQTQSQTQGQIQASAKGLHEGQDSRYHNFTEIHASPLPPHAAKEADKKGWWHLKGKPRKGGTWMDQLEKLGIRDGVLLNDEVNRSPVVRY</sequence>
<feature type="compositionally biased region" description="Basic and acidic residues" evidence="1">
    <location>
        <begin position="98"/>
        <end position="107"/>
    </location>
</feature>
<evidence type="ECO:0008006" key="4">
    <source>
        <dbReference type="Google" id="ProtNLM"/>
    </source>
</evidence>
<feature type="compositionally biased region" description="Basic and acidic residues" evidence="1">
    <location>
        <begin position="517"/>
        <end position="535"/>
    </location>
</feature>
<feature type="compositionally biased region" description="Basic residues" evidence="1">
    <location>
        <begin position="286"/>
        <end position="296"/>
    </location>
</feature>
<dbReference type="Proteomes" id="UP001562354">
    <property type="component" value="Unassembled WGS sequence"/>
</dbReference>
<feature type="compositionally biased region" description="Basic and acidic residues" evidence="1">
    <location>
        <begin position="655"/>
        <end position="668"/>
    </location>
</feature>
<feature type="region of interest" description="Disordered" evidence="1">
    <location>
        <begin position="147"/>
        <end position="171"/>
    </location>
</feature>
<dbReference type="EMBL" id="JBFMKM010000005">
    <property type="protein sequence ID" value="KAL1305932.1"/>
    <property type="molecule type" value="Genomic_DNA"/>
</dbReference>
<reference evidence="2 3" key="1">
    <citation type="submission" date="2024-07" db="EMBL/GenBank/DDBJ databases">
        <title>Draft sequence of the Neodothiora populina.</title>
        <authorList>
            <person name="Drown D.D."/>
            <person name="Schuette U.S."/>
            <person name="Buechlein A.B."/>
            <person name="Rusch D.R."/>
            <person name="Winton L.W."/>
            <person name="Adams G.A."/>
        </authorList>
    </citation>
    <scope>NUCLEOTIDE SEQUENCE [LARGE SCALE GENOMIC DNA]</scope>
    <source>
        <strain evidence="2 3">CPC 39397</strain>
    </source>
</reference>
<dbReference type="RefSeq" id="XP_069202205.1">
    <property type="nucleotide sequence ID" value="XM_069343653.1"/>
</dbReference>
<feature type="compositionally biased region" description="Polar residues" evidence="1">
    <location>
        <begin position="396"/>
        <end position="409"/>
    </location>
</feature>
<feature type="compositionally biased region" description="Low complexity" evidence="1">
    <location>
        <begin position="633"/>
        <end position="650"/>
    </location>
</feature>